<keyword evidence="3" id="KW-0807">Transducer</keyword>
<evidence type="ECO:0000259" key="7">
    <source>
        <dbReference type="PROSITE" id="PS50111"/>
    </source>
</evidence>
<dbReference type="InterPro" id="IPR051310">
    <property type="entry name" value="MCP_chemotaxis"/>
</dbReference>
<feature type="region of interest" description="Disordered" evidence="5">
    <location>
        <begin position="611"/>
        <end position="659"/>
    </location>
</feature>
<dbReference type="SMART" id="SM00283">
    <property type="entry name" value="MA"/>
    <property type="match status" value="1"/>
</dbReference>
<dbReference type="Pfam" id="PF00015">
    <property type="entry name" value="MCPsignal"/>
    <property type="match status" value="1"/>
</dbReference>
<dbReference type="PROSITE" id="PS50111">
    <property type="entry name" value="CHEMOTAXIS_TRANSDUC_2"/>
    <property type="match status" value="1"/>
</dbReference>
<evidence type="ECO:0000256" key="2">
    <source>
        <dbReference type="ARBA" id="ARBA00029447"/>
    </source>
</evidence>
<keyword evidence="10" id="KW-1185">Reference proteome</keyword>
<evidence type="ECO:0000256" key="1">
    <source>
        <dbReference type="ARBA" id="ARBA00022500"/>
    </source>
</evidence>
<keyword evidence="6" id="KW-1133">Transmembrane helix</keyword>
<dbReference type="EMBL" id="CP039543">
    <property type="protein sequence ID" value="QJT10871.1"/>
    <property type="molecule type" value="Genomic_DNA"/>
</dbReference>
<keyword evidence="6" id="KW-0812">Transmembrane</keyword>
<dbReference type="PROSITE" id="PS51753">
    <property type="entry name" value="HBM"/>
    <property type="match status" value="1"/>
</dbReference>
<feature type="region of interest" description="Disordered" evidence="5">
    <location>
        <begin position="378"/>
        <end position="401"/>
    </location>
</feature>
<dbReference type="SMART" id="SM01358">
    <property type="entry name" value="HBM"/>
    <property type="match status" value="1"/>
</dbReference>
<dbReference type="RefSeq" id="WP_171268218.1">
    <property type="nucleotide sequence ID" value="NZ_CP039543.1"/>
</dbReference>
<dbReference type="InterPro" id="IPR024478">
    <property type="entry name" value="HlyB_4HB_MCP"/>
</dbReference>
<evidence type="ECO:0000313" key="9">
    <source>
        <dbReference type="EMBL" id="QJT10871.1"/>
    </source>
</evidence>
<organism evidence="9 10">
    <name type="scientific">Oceanidesulfovibrio marinus</name>
    <dbReference type="NCBI Taxonomy" id="370038"/>
    <lineage>
        <taxon>Bacteria</taxon>
        <taxon>Pseudomonadati</taxon>
        <taxon>Thermodesulfobacteriota</taxon>
        <taxon>Desulfovibrionia</taxon>
        <taxon>Desulfovibrionales</taxon>
        <taxon>Desulfovibrionaceae</taxon>
        <taxon>Oceanidesulfovibrio</taxon>
    </lineage>
</organism>
<keyword evidence="4" id="KW-0175">Coiled coil</keyword>
<feature type="coiled-coil region" evidence="4">
    <location>
        <begin position="559"/>
        <end position="586"/>
    </location>
</feature>
<protein>
    <submittedName>
        <fullName evidence="9">Methyl-accepting chemotaxis protein</fullName>
    </submittedName>
</protein>
<dbReference type="InterPro" id="IPR032255">
    <property type="entry name" value="HBM"/>
</dbReference>
<gene>
    <name evidence="9" type="ORF">E8L03_18995</name>
</gene>
<evidence type="ECO:0000256" key="3">
    <source>
        <dbReference type="PROSITE-ProRule" id="PRU00284"/>
    </source>
</evidence>
<reference evidence="9 10" key="1">
    <citation type="submission" date="2019-04" db="EMBL/GenBank/DDBJ databases">
        <title>Isolation and culture of sulfate reducing bacteria from the cold seep of the South China Sea.</title>
        <authorList>
            <person name="Sun C."/>
            <person name="Liu R."/>
        </authorList>
    </citation>
    <scope>NUCLEOTIDE SEQUENCE [LARGE SCALE GENOMIC DNA]</scope>
    <source>
        <strain evidence="9 10">CS1</strain>
    </source>
</reference>
<feature type="domain" description="Methyl-accepting transducer" evidence="7">
    <location>
        <begin position="373"/>
        <end position="588"/>
    </location>
</feature>
<dbReference type="PANTHER" id="PTHR43531:SF11">
    <property type="entry name" value="METHYL-ACCEPTING CHEMOTAXIS PROTEIN 3"/>
    <property type="match status" value="1"/>
</dbReference>
<dbReference type="PANTHER" id="PTHR43531">
    <property type="entry name" value="PROTEIN ICFG"/>
    <property type="match status" value="1"/>
</dbReference>
<evidence type="ECO:0000259" key="8">
    <source>
        <dbReference type="PROSITE" id="PS51753"/>
    </source>
</evidence>
<name>A0ABX6NKY2_9BACT</name>
<dbReference type="Proteomes" id="UP000503251">
    <property type="component" value="Chromosome"/>
</dbReference>
<sequence length="659" mass="71427">MSLARKLTAGFAVVLVLLLVISTVSFFALETANEGFTDYRTLARDTNLMGRAQANMLQTRMKAKDFILSASEADKQAFEAEFQKAKEFIDQAFNEITNPERHQMVAAASENLGEYRAAFEEIVVHQNERNHLVQDILNLRGKEMEQELAQIMSSAHDNGDAEAAFRAGSSMHRLLLARLYVVKYIESNDKDAADRVKQEFTALNGQLSILGQELDSYQLRQVHTGLQEKLAIYTESFANLVEAITDRNTIIKNRLDVLGPQIAQNLEDVKLSVMREQDELGPRVQKSNNRALTVVLGVSITAVVLGVLIAWLIIRLVLRQLGGDPLLIQEVAQRLSKGDLTIQFTQRTIQGVYADMKVMVDRLKSVVGEVRSASENVASGSEELSASSESLSQGATEQAASVEEVSSSMEEMGANIRQNADNARETETIALKAAQDANEGGEAVSETVSAMQQIAEKISIIEEIARQTNLLALNAAIEAARAGEHGKGFAVVAAEVRKLAERSGAAAGEISDLSQNSVAVAEKAGNMLAKLVPDIQRTAELVQEIAAATVEQDAGADQINKAIQQLDQVIQQNASAAEEMASTSEELASQAEQLLSAMGFFQLDAMSGGGGGSGKFSAHVHRPQPLPSGDGNQKAKKNSKDKGMMLEMGESSDDDFERF</sequence>
<keyword evidence="1" id="KW-0145">Chemotaxis</keyword>
<comment type="similarity">
    <text evidence="2">Belongs to the methyl-accepting chemotaxis (MCP) protein family.</text>
</comment>
<proteinExistence type="inferred from homology"/>
<dbReference type="Pfam" id="PF12729">
    <property type="entry name" value="4HB_MCP_1"/>
    <property type="match status" value="1"/>
</dbReference>
<evidence type="ECO:0000313" key="10">
    <source>
        <dbReference type="Proteomes" id="UP000503251"/>
    </source>
</evidence>
<feature type="transmembrane region" description="Helical" evidence="6">
    <location>
        <begin position="291"/>
        <end position="314"/>
    </location>
</feature>
<evidence type="ECO:0000256" key="4">
    <source>
        <dbReference type="SAM" id="Coils"/>
    </source>
</evidence>
<dbReference type="CDD" id="cd11386">
    <property type="entry name" value="MCP_signal"/>
    <property type="match status" value="1"/>
</dbReference>
<dbReference type="SUPFAM" id="SSF58104">
    <property type="entry name" value="Methyl-accepting chemotaxis protein (MCP) signaling domain"/>
    <property type="match status" value="1"/>
</dbReference>
<evidence type="ECO:0000256" key="6">
    <source>
        <dbReference type="SAM" id="Phobius"/>
    </source>
</evidence>
<dbReference type="Gene3D" id="1.10.287.950">
    <property type="entry name" value="Methyl-accepting chemotaxis protein"/>
    <property type="match status" value="1"/>
</dbReference>
<keyword evidence="6" id="KW-0472">Membrane</keyword>
<feature type="compositionally biased region" description="Acidic residues" evidence="5">
    <location>
        <begin position="650"/>
        <end position="659"/>
    </location>
</feature>
<dbReference type="InterPro" id="IPR004089">
    <property type="entry name" value="MCPsignal_dom"/>
</dbReference>
<feature type="domain" description="HBM" evidence="8">
    <location>
        <begin position="41"/>
        <end position="281"/>
    </location>
</feature>
<accession>A0ABX6NKY2</accession>
<evidence type="ECO:0000256" key="5">
    <source>
        <dbReference type="SAM" id="MobiDB-lite"/>
    </source>
</evidence>